<organism evidence="2 3">
    <name type="scientific">Chaetoceros tenuissimus</name>
    <dbReference type="NCBI Taxonomy" id="426638"/>
    <lineage>
        <taxon>Eukaryota</taxon>
        <taxon>Sar</taxon>
        <taxon>Stramenopiles</taxon>
        <taxon>Ochrophyta</taxon>
        <taxon>Bacillariophyta</taxon>
        <taxon>Coscinodiscophyceae</taxon>
        <taxon>Chaetocerotophycidae</taxon>
        <taxon>Chaetocerotales</taxon>
        <taxon>Chaetocerotaceae</taxon>
        <taxon>Chaetoceros</taxon>
    </lineage>
</organism>
<reference evidence="2 3" key="1">
    <citation type="journal article" date="2021" name="Sci. Rep.">
        <title>The genome of the diatom Chaetoceros tenuissimus carries an ancient integrated fragment of an extant virus.</title>
        <authorList>
            <person name="Hongo Y."/>
            <person name="Kimura K."/>
            <person name="Takaki Y."/>
            <person name="Yoshida Y."/>
            <person name="Baba S."/>
            <person name="Kobayashi G."/>
            <person name="Nagasaki K."/>
            <person name="Hano T."/>
            <person name="Tomaru Y."/>
        </authorList>
    </citation>
    <scope>NUCLEOTIDE SEQUENCE [LARGE SCALE GENOMIC DNA]</scope>
    <source>
        <strain evidence="2 3">NIES-3715</strain>
    </source>
</reference>
<proteinExistence type="predicted"/>
<dbReference type="EMBL" id="BLLK01000072">
    <property type="protein sequence ID" value="GFH61167.1"/>
    <property type="molecule type" value="Genomic_DNA"/>
</dbReference>
<dbReference type="Proteomes" id="UP001054902">
    <property type="component" value="Unassembled WGS sequence"/>
</dbReference>
<comment type="caution">
    <text evidence="2">The sequence shown here is derived from an EMBL/GenBank/DDBJ whole genome shotgun (WGS) entry which is preliminary data.</text>
</comment>
<feature type="compositionally biased region" description="Basic residues" evidence="1">
    <location>
        <begin position="117"/>
        <end position="134"/>
    </location>
</feature>
<evidence type="ECO:0000256" key="1">
    <source>
        <dbReference type="SAM" id="MobiDB-lite"/>
    </source>
</evidence>
<name>A0AAD3DAY1_9STRA</name>
<protein>
    <submittedName>
        <fullName evidence="2">Uncharacterized protein</fullName>
    </submittedName>
</protein>
<gene>
    <name evidence="2" type="ORF">CTEN210_17643</name>
</gene>
<dbReference type="AlphaFoldDB" id="A0AAD3DAY1"/>
<keyword evidence="3" id="KW-1185">Reference proteome</keyword>
<evidence type="ECO:0000313" key="3">
    <source>
        <dbReference type="Proteomes" id="UP001054902"/>
    </source>
</evidence>
<evidence type="ECO:0000313" key="2">
    <source>
        <dbReference type="EMBL" id="GFH61167.1"/>
    </source>
</evidence>
<accession>A0AAD3DAY1</accession>
<feature type="region of interest" description="Disordered" evidence="1">
    <location>
        <begin position="116"/>
        <end position="136"/>
    </location>
</feature>
<sequence>MKFKNGGIYTILLFTHRFCLTSNIFVVIEILSDSSDEEIEDVEVSTHQSNGNVAVAASARVKVEETLASFHTRHCTMAYLNAGYDEEEAIAKAIQNSSTKEVSSYRKVKTCPSNKKVNARHSKVNASPCRKKAKTSTSKVDTSPILNLKQKSLFIV</sequence>